<dbReference type="EMBL" id="JBIAZM010000003">
    <property type="protein sequence ID" value="MFF5199876.1"/>
    <property type="molecule type" value="Genomic_DNA"/>
</dbReference>
<dbReference type="RefSeq" id="WP_051708917.1">
    <property type="nucleotide sequence ID" value="NZ_JBEXXF010000016.1"/>
</dbReference>
<name>A0ABW6VQH7_9ACTN</name>
<evidence type="ECO:0000313" key="2">
    <source>
        <dbReference type="EMBL" id="MFF5199876.1"/>
    </source>
</evidence>
<dbReference type="CDD" id="cd06587">
    <property type="entry name" value="VOC"/>
    <property type="match status" value="1"/>
</dbReference>
<dbReference type="PANTHER" id="PTHR35908:SF1">
    <property type="entry name" value="CONSERVED PROTEIN"/>
    <property type="match status" value="1"/>
</dbReference>
<accession>A0ABW6VQH7</accession>
<sequence>MSSTIHNISIDCSDTYALAGFWAQVFDCPRQPDDFPGDPEAMLLPPGGPEVLFIAVPEGKTVKNRLHLDLQPADRTRAEEVERLLGIGATLVADRVSPTGGGWVVLADPEGNEFCVLGNAAERAAAAAARAAAAALAASEVAEPA</sequence>
<dbReference type="Pfam" id="PF18029">
    <property type="entry name" value="Glyoxalase_6"/>
    <property type="match status" value="1"/>
</dbReference>
<proteinExistence type="predicted"/>
<protein>
    <submittedName>
        <fullName evidence="2">VOC family protein</fullName>
    </submittedName>
</protein>
<evidence type="ECO:0000313" key="3">
    <source>
        <dbReference type="Proteomes" id="UP001602287"/>
    </source>
</evidence>
<dbReference type="SUPFAM" id="SSF54593">
    <property type="entry name" value="Glyoxalase/Bleomycin resistance protein/Dihydroxybiphenyl dioxygenase"/>
    <property type="match status" value="1"/>
</dbReference>
<dbReference type="GeneID" id="95367269"/>
<reference evidence="2 3" key="1">
    <citation type="submission" date="2024-10" db="EMBL/GenBank/DDBJ databases">
        <title>The Natural Products Discovery Center: Release of the First 8490 Sequenced Strains for Exploring Actinobacteria Biosynthetic Diversity.</title>
        <authorList>
            <person name="Kalkreuter E."/>
            <person name="Kautsar S.A."/>
            <person name="Yang D."/>
            <person name="Bader C.D."/>
            <person name="Teijaro C.N."/>
            <person name="Fluegel L."/>
            <person name="Davis C.M."/>
            <person name="Simpson J.R."/>
            <person name="Lauterbach L."/>
            <person name="Steele A.D."/>
            <person name="Gui C."/>
            <person name="Meng S."/>
            <person name="Li G."/>
            <person name="Viehrig K."/>
            <person name="Ye F."/>
            <person name="Su P."/>
            <person name="Kiefer A.F."/>
            <person name="Nichols A."/>
            <person name="Cepeda A.J."/>
            <person name="Yan W."/>
            <person name="Fan B."/>
            <person name="Jiang Y."/>
            <person name="Adhikari A."/>
            <person name="Zheng C.-J."/>
            <person name="Schuster L."/>
            <person name="Cowan T.M."/>
            <person name="Smanski M.J."/>
            <person name="Chevrette M.G."/>
            <person name="De Carvalho L.P.S."/>
            <person name="Shen B."/>
        </authorList>
    </citation>
    <scope>NUCLEOTIDE SEQUENCE [LARGE SCALE GENOMIC DNA]</scope>
    <source>
        <strain evidence="2 3">NPDC000140</strain>
    </source>
</reference>
<dbReference type="PANTHER" id="PTHR35908">
    <property type="entry name" value="HYPOTHETICAL FUSION PROTEIN"/>
    <property type="match status" value="1"/>
</dbReference>
<dbReference type="Gene3D" id="3.10.180.10">
    <property type="entry name" value="2,3-Dihydroxybiphenyl 1,2-Dioxygenase, domain 1"/>
    <property type="match status" value="1"/>
</dbReference>
<evidence type="ECO:0000259" key="1">
    <source>
        <dbReference type="Pfam" id="PF18029"/>
    </source>
</evidence>
<dbReference type="InterPro" id="IPR029068">
    <property type="entry name" value="Glyas_Bleomycin-R_OHBP_Dase"/>
</dbReference>
<dbReference type="InterPro" id="IPR041581">
    <property type="entry name" value="Glyoxalase_6"/>
</dbReference>
<comment type="caution">
    <text evidence="2">The sequence shown here is derived from an EMBL/GenBank/DDBJ whole genome shotgun (WGS) entry which is preliminary data.</text>
</comment>
<dbReference type="Proteomes" id="UP001602287">
    <property type="component" value="Unassembled WGS sequence"/>
</dbReference>
<gene>
    <name evidence="2" type="ORF">ACFY3B_09725</name>
</gene>
<organism evidence="2 3">
    <name type="scientific">Micromonospora parva</name>
    <dbReference type="NCBI Taxonomy" id="1464048"/>
    <lineage>
        <taxon>Bacteria</taxon>
        <taxon>Bacillati</taxon>
        <taxon>Actinomycetota</taxon>
        <taxon>Actinomycetes</taxon>
        <taxon>Micromonosporales</taxon>
        <taxon>Micromonosporaceae</taxon>
        <taxon>Micromonospora</taxon>
    </lineage>
</organism>
<keyword evidence="3" id="KW-1185">Reference proteome</keyword>
<feature type="domain" description="Glyoxalase-like" evidence="1">
    <location>
        <begin position="8"/>
        <end position="117"/>
    </location>
</feature>